<keyword evidence="2" id="KW-1185">Reference proteome</keyword>
<dbReference type="EMBL" id="JARUPT010000947">
    <property type="protein sequence ID" value="KAK0368125.1"/>
    <property type="molecule type" value="Genomic_DNA"/>
</dbReference>
<organism evidence="1 2">
    <name type="scientific">Colletotrichum limetticola</name>
    <dbReference type="NCBI Taxonomy" id="1209924"/>
    <lineage>
        <taxon>Eukaryota</taxon>
        <taxon>Fungi</taxon>
        <taxon>Dikarya</taxon>
        <taxon>Ascomycota</taxon>
        <taxon>Pezizomycotina</taxon>
        <taxon>Sordariomycetes</taxon>
        <taxon>Hypocreomycetidae</taxon>
        <taxon>Glomerellales</taxon>
        <taxon>Glomerellaceae</taxon>
        <taxon>Colletotrichum</taxon>
        <taxon>Colletotrichum acutatum species complex</taxon>
    </lineage>
</organism>
<comment type="caution">
    <text evidence="1">The sequence shown here is derived from an EMBL/GenBank/DDBJ whole genome shotgun (WGS) entry which is preliminary data.</text>
</comment>
<reference evidence="1" key="1">
    <citation type="submission" date="2023-04" db="EMBL/GenBank/DDBJ databases">
        <title>Colletotrichum limetticola genome sequence.</title>
        <authorList>
            <person name="Baroncelli R."/>
        </authorList>
    </citation>
    <scope>NUCLEOTIDE SEQUENCE</scope>
    <source>
        <strain evidence="1">KLA-Anderson</strain>
    </source>
</reference>
<proteinExistence type="predicted"/>
<protein>
    <submittedName>
        <fullName evidence="1">Uncharacterized protein</fullName>
    </submittedName>
</protein>
<sequence>MTTMAKKHRKRLSRAHITCLPVGADVATVKRENRLNHSRIVWLRRSIIFRAFVFRISTLA</sequence>
<gene>
    <name evidence="1" type="ORF">CLIM01_14518</name>
</gene>
<evidence type="ECO:0000313" key="2">
    <source>
        <dbReference type="Proteomes" id="UP001169217"/>
    </source>
</evidence>
<dbReference type="Proteomes" id="UP001169217">
    <property type="component" value="Unassembled WGS sequence"/>
</dbReference>
<name>A0ABQ9P7M9_9PEZI</name>
<evidence type="ECO:0000313" key="1">
    <source>
        <dbReference type="EMBL" id="KAK0368125.1"/>
    </source>
</evidence>
<accession>A0ABQ9P7M9</accession>